<accession>A0A0F0LK96</accession>
<proteinExistence type="predicted"/>
<dbReference type="STRING" id="582680.RS86_03237"/>
<protein>
    <submittedName>
        <fullName evidence="1">Uncharacterized protein</fullName>
    </submittedName>
</protein>
<keyword evidence="2" id="KW-1185">Reference proteome</keyword>
<sequence>MITNRIAFTPFRGIDASSATSAGVCARFDA</sequence>
<evidence type="ECO:0000313" key="1">
    <source>
        <dbReference type="EMBL" id="KJL31956.1"/>
    </source>
</evidence>
<comment type="caution">
    <text evidence="1">The sequence shown here is derived from an EMBL/GenBank/DDBJ whole genome shotgun (WGS) entry which is preliminary data.</text>
</comment>
<name>A0A0F0LK96_9MICO</name>
<gene>
    <name evidence="1" type="ORF">RS86_03237</name>
</gene>
<organism evidence="1 2">
    <name type="scientific">Microbacterium azadirachtae</name>
    <dbReference type="NCBI Taxonomy" id="582680"/>
    <lineage>
        <taxon>Bacteria</taxon>
        <taxon>Bacillati</taxon>
        <taxon>Actinomycetota</taxon>
        <taxon>Actinomycetes</taxon>
        <taxon>Micrococcales</taxon>
        <taxon>Microbacteriaceae</taxon>
        <taxon>Microbacterium</taxon>
    </lineage>
</organism>
<dbReference type="EMBL" id="JYIX01000038">
    <property type="protein sequence ID" value="KJL31956.1"/>
    <property type="molecule type" value="Genomic_DNA"/>
</dbReference>
<reference evidence="1 2" key="1">
    <citation type="submission" date="2015-02" db="EMBL/GenBank/DDBJ databases">
        <title>Draft genome sequences of ten Microbacterium spp. with emphasis on heavy metal contaminated environments.</title>
        <authorList>
            <person name="Corretto E."/>
        </authorList>
    </citation>
    <scope>NUCLEOTIDE SEQUENCE [LARGE SCALE GENOMIC DNA]</scope>
    <source>
        <strain evidence="1 2">ARN176</strain>
    </source>
</reference>
<dbReference type="AlphaFoldDB" id="A0A0F0LK96"/>
<evidence type="ECO:0000313" key="2">
    <source>
        <dbReference type="Proteomes" id="UP000033740"/>
    </source>
</evidence>
<dbReference type="Proteomes" id="UP000033740">
    <property type="component" value="Unassembled WGS sequence"/>
</dbReference>